<dbReference type="AlphaFoldDB" id="G9CU09"/>
<sequence>MEGCIFHSVGSKFLAQTTTESVHKETSPLPCPHPDSFTGQVEDLPEFLSEFMLFVDFYPSQSLTTQGKVNFMLFHLSEKAACWVIPYLKKNSPSPPINNVEIPEEFL</sequence>
<evidence type="ECO:0000259" key="1">
    <source>
        <dbReference type="Pfam" id="PF16297"/>
    </source>
</evidence>
<proteinExistence type="evidence at transcript level"/>
<dbReference type="EMBL" id="JF710845">
    <property type="protein sequence ID" value="AEF33799.1"/>
    <property type="molecule type" value="mRNA"/>
</dbReference>
<reference evidence="3" key="1">
    <citation type="journal article" date="2011" name="DNA Res.">
        <title>Identification of tammar wallaby SIRH12, derived from a marsupial-specific retrotransposition event.</title>
        <authorList>
            <person name="Ono R."/>
            <person name="Kuroki Y."/>
            <person name="Naruse M."/>
            <person name="Ishii M."/>
            <person name="Iwasaki S."/>
            <person name="Toyoda A."/>
            <person name="Fujiyama A."/>
            <person name="Shaw G."/>
            <person name="Renfree M.B."/>
            <person name="Kaneko-Ishino T."/>
            <person name="Ishino F."/>
        </authorList>
    </citation>
    <scope>NUCLEOTIDE SEQUENCE</scope>
</reference>
<dbReference type="EMBL" id="JF720345">
    <property type="protein sequence ID" value="AEW43886.1"/>
    <property type="molecule type" value="Genomic_DNA"/>
</dbReference>
<accession>G9CU09</accession>
<dbReference type="InterPro" id="IPR032549">
    <property type="entry name" value="DUF4939"/>
</dbReference>
<name>G9CU09_NOTEU</name>
<dbReference type="Pfam" id="PF16297">
    <property type="entry name" value="DUF4939"/>
    <property type="match status" value="1"/>
</dbReference>
<evidence type="ECO:0000313" key="2">
    <source>
        <dbReference type="EMBL" id="AEF33799.1"/>
    </source>
</evidence>
<feature type="domain" description="DUF4939" evidence="1">
    <location>
        <begin position="23"/>
        <end position="93"/>
    </location>
</feature>
<protein>
    <submittedName>
        <fullName evidence="3">SIRH12</fullName>
    </submittedName>
</protein>
<evidence type="ECO:0000313" key="3">
    <source>
        <dbReference type="EMBL" id="AEW43886.1"/>
    </source>
</evidence>
<reference evidence="2" key="2">
    <citation type="submission" date="2011-03" db="EMBL/GenBank/DDBJ databases">
        <title>Identification of SIRH12, a retrotransposon-derived gene specific to marsupial mammals.</title>
        <authorList>
            <person name="Ono R."/>
        </authorList>
    </citation>
    <scope>NUCLEOTIDE SEQUENCE</scope>
    <source>
        <tissue evidence="2">Liver</tissue>
    </source>
</reference>
<organism evidence="3">
    <name type="scientific">Notamacropus eugenii</name>
    <name type="common">Tammar wallaby</name>
    <name type="synonym">Macropus eugenii</name>
    <dbReference type="NCBI Taxonomy" id="9315"/>
    <lineage>
        <taxon>Eukaryota</taxon>
        <taxon>Metazoa</taxon>
        <taxon>Chordata</taxon>
        <taxon>Craniata</taxon>
        <taxon>Vertebrata</taxon>
        <taxon>Euteleostomi</taxon>
        <taxon>Mammalia</taxon>
        <taxon>Metatheria</taxon>
        <taxon>Diprotodontia</taxon>
        <taxon>Macropodidae</taxon>
        <taxon>Notamacropus</taxon>
    </lineage>
</organism>